<gene>
    <name evidence="2" type="ORF">GCM10010990_27480</name>
</gene>
<keyword evidence="1" id="KW-0812">Transmembrane</keyword>
<comment type="caution">
    <text evidence="2">The sequence shown here is derived from an EMBL/GenBank/DDBJ whole genome shotgun (WGS) entry which is preliminary data.</text>
</comment>
<reference evidence="2" key="1">
    <citation type="journal article" date="2014" name="Int. J. Syst. Evol. Microbiol.">
        <title>Complete genome sequence of Corynebacterium casei LMG S-19264T (=DSM 44701T), isolated from a smear-ripened cheese.</title>
        <authorList>
            <consortium name="US DOE Joint Genome Institute (JGI-PGF)"/>
            <person name="Walter F."/>
            <person name="Albersmeier A."/>
            <person name="Kalinowski J."/>
            <person name="Ruckert C."/>
        </authorList>
    </citation>
    <scope>NUCLEOTIDE SEQUENCE</scope>
    <source>
        <strain evidence="2">CGMCC 1.15360</strain>
    </source>
</reference>
<dbReference type="RefSeq" id="WP_216635482.1">
    <property type="nucleotide sequence ID" value="NZ_BMIP01000006.1"/>
</dbReference>
<protein>
    <submittedName>
        <fullName evidence="2">Uncharacterized protein</fullName>
    </submittedName>
</protein>
<keyword evidence="1" id="KW-0472">Membrane</keyword>
<dbReference type="AlphaFoldDB" id="A0A917DX93"/>
<dbReference type="Proteomes" id="UP000612349">
    <property type="component" value="Unassembled WGS sequence"/>
</dbReference>
<proteinExistence type="predicted"/>
<accession>A0A917DX93</accession>
<dbReference type="EMBL" id="BMIP01000006">
    <property type="protein sequence ID" value="GGD76338.1"/>
    <property type="molecule type" value="Genomic_DNA"/>
</dbReference>
<evidence type="ECO:0000313" key="2">
    <source>
        <dbReference type="EMBL" id="GGD76338.1"/>
    </source>
</evidence>
<evidence type="ECO:0000313" key="3">
    <source>
        <dbReference type="Proteomes" id="UP000612349"/>
    </source>
</evidence>
<feature type="transmembrane region" description="Helical" evidence="1">
    <location>
        <begin position="42"/>
        <end position="60"/>
    </location>
</feature>
<evidence type="ECO:0000256" key="1">
    <source>
        <dbReference type="SAM" id="Phobius"/>
    </source>
</evidence>
<keyword evidence="1" id="KW-1133">Transmembrane helix</keyword>
<name>A0A917DX93_9SPHN</name>
<feature type="transmembrane region" description="Helical" evidence="1">
    <location>
        <begin position="7"/>
        <end position="30"/>
    </location>
</feature>
<keyword evidence="3" id="KW-1185">Reference proteome</keyword>
<reference evidence="2" key="2">
    <citation type="submission" date="2020-09" db="EMBL/GenBank/DDBJ databases">
        <authorList>
            <person name="Sun Q."/>
            <person name="Zhou Y."/>
        </authorList>
    </citation>
    <scope>NUCLEOTIDE SEQUENCE</scope>
    <source>
        <strain evidence="2">CGMCC 1.15360</strain>
    </source>
</reference>
<organism evidence="2 3">
    <name type="scientific">Croceicoccus mobilis</name>
    <dbReference type="NCBI Taxonomy" id="1703339"/>
    <lineage>
        <taxon>Bacteria</taxon>
        <taxon>Pseudomonadati</taxon>
        <taxon>Pseudomonadota</taxon>
        <taxon>Alphaproteobacteria</taxon>
        <taxon>Sphingomonadales</taxon>
        <taxon>Erythrobacteraceae</taxon>
        <taxon>Croceicoccus</taxon>
    </lineage>
</organism>
<sequence length="67" mass="7422">MLRTVFTIIGVVVLVMGGLWTLQGLGLVMWPASSFMLGQRQWATYGVITMAVGVILIWLARRRKNGS</sequence>